<dbReference type="Pfam" id="PF03398">
    <property type="entry name" value="Ist1"/>
    <property type="match status" value="1"/>
</dbReference>
<organism evidence="3 4">
    <name type="scientific">Glycine soja</name>
    <name type="common">Wild soybean</name>
    <dbReference type="NCBI Taxonomy" id="3848"/>
    <lineage>
        <taxon>Eukaryota</taxon>
        <taxon>Viridiplantae</taxon>
        <taxon>Streptophyta</taxon>
        <taxon>Embryophyta</taxon>
        <taxon>Tracheophyta</taxon>
        <taxon>Spermatophyta</taxon>
        <taxon>Magnoliopsida</taxon>
        <taxon>eudicotyledons</taxon>
        <taxon>Gunneridae</taxon>
        <taxon>Pentapetalae</taxon>
        <taxon>rosids</taxon>
        <taxon>fabids</taxon>
        <taxon>Fabales</taxon>
        <taxon>Fabaceae</taxon>
        <taxon>Papilionoideae</taxon>
        <taxon>50 kb inversion clade</taxon>
        <taxon>NPAAA clade</taxon>
        <taxon>indigoferoid/millettioid clade</taxon>
        <taxon>Phaseoleae</taxon>
        <taxon>Glycine</taxon>
        <taxon>Glycine subgen. Soja</taxon>
    </lineage>
</organism>
<feature type="region of interest" description="Disordered" evidence="2">
    <location>
        <begin position="487"/>
        <end position="513"/>
    </location>
</feature>
<dbReference type="Proteomes" id="UP000289340">
    <property type="component" value="Chromosome 5"/>
</dbReference>
<proteinExistence type="inferred from homology"/>
<reference evidence="3 4" key="1">
    <citation type="submission" date="2018-09" db="EMBL/GenBank/DDBJ databases">
        <title>A high-quality reference genome of wild soybean provides a powerful tool to mine soybean genomes.</title>
        <authorList>
            <person name="Xie M."/>
            <person name="Chung C.Y.L."/>
            <person name="Li M.-W."/>
            <person name="Wong F.-L."/>
            <person name="Chan T.-F."/>
            <person name="Lam H.-M."/>
        </authorList>
    </citation>
    <scope>NUCLEOTIDE SEQUENCE [LARGE SCALE GENOMIC DNA]</scope>
    <source>
        <strain evidence="4">cv. W05</strain>
        <tissue evidence="3">Hypocotyl of etiolated seedlings</tissue>
    </source>
</reference>
<dbReference type="EMBL" id="QZWG01000005">
    <property type="protein sequence ID" value="RZC13788.1"/>
    <property type="molecule type" value="Genomic_DNA"/>
</dbReference>
<feature type="compositionally biased region" description="Basic and acidic residues" evidence="2">
    <location>
        <begin position="499"/>
        <end position="513"/>
    </location>
</feature>
<comment type="caution">
    <text evidence="3">The sequence shown here is derived from an EMBL/GenBank/DDBJ whole genome shotgun (WGS) entry which is preliminary data.</text>
</comment>
<dbReference type="GO" id="GO:0015031">
    <property type="term" value="P:protein transport"/>
    <property type="evidence" value="ECO:0007669"/>
    <property type="project" value="InterPro"/>
</dbReference>
<keyword evidence="4" id="KW-1185">Reference proteome</keyword>
<comment type="similarity">
    <text evidence="1">Belongs to the IST1 family.</text>
</comment>
<feature type="compositionally biased region" description="Basic and acidic residues" evidence="2">
    <location>
        <begin position="551"/>
        <end position="565"/>
    </location>
</feature>
<feature type="compositionally biased region" description="Polar residues" evidence="2">
    <location>
        <begin position="420"/>
        <end position="433"/>
    </location>
</feature>
<feature type="region of interest" description="Disordered" evidence="2">
    <location>
        <begin position="417"/>
        <end position="453"/>
    </location>
</feature>
<sequence>MFNRRSSKSSACKTALTLAVPRIKLLKNKREANVKQLRRELAQLLHSGHNHAARVRVEHVVKEEKTMAAYDLIKIYCDLIAARMPMIESQRNCPIDLKEAISSVIFASPRCSDIPELVVVKKHIMAKYGREFVSAAVELRPDCGVNRLLVEKLSTSAPDGPTKIRILTAIAEEHNVQWQPSLEENHVNASQDFLAGPNTLENGKPPQVQLHAPPVGDEKGPPNLRAYASYQLKEMHNISYEKSASLNSSGTGSQEMNFGNLYSENTSSFQMGRQNWNMEFKDATSAAHAAAESAERASMAARAAAELSSRGKLTRQCSSEWLSSSVGELPQKYAFHATEHLSAGYVNSTFRRSSFEIHNEQANVREQHNQVGSTNEHRTNSNENVAKLYQSASLTSHNAFREDKPFGNVYGVADIYPNDDNPQANQKSSTWDSNAHFYSDTSRSEDGLPKRNSVTLAGSASGLSRRMLAPSKTGTCLILKDDSLSKASKTSGASSGHGSAEHAASKPNSEPKSEEIIILSAMVQASSSLTTTMTPDKEEASKSLNSNQDIPSKEKASHVHPKLPDYDTFAAQFLPRKKGLQ</sequence>
<evidence type="ECO:0000313" key="3">
    <source>
        <dbReference type="EMBL" id="RZC13788.1"/>
    </source>
</evidence>
<evidence type="ECO:0000313" key="4">
    <source>
        <dbReference type="Proteomes" id="UP000289340"/>
    </source>
</evidence>
<dbReference type="PANTHER" id="PTHR12161">
    <property type="entry name" value="IST1 FAMILY MEMBER"/>
    <property type="match status" value="1"/>
</dbReference>
<accession>A0A445KSR4</accession>
<evidence type="ECO:0000256" key="2">
    <source>
        <dbReference type="SAM" id="MobiDB-lite"/>
    </source>
</evidence>
<name>A0A445KSR4_GLYSO</name>
<dbReference type="InterPro" id="IPR005061">
    <property type="entry name" value="Ist1"/>
</dbReference>
<dbReference type="FunFam" id="1.20.1260.60:FF:000003">
    <property type="entry name" value="IST1-like protein isoform A"/>
    <property type="match status" value="1"/>
</dbReference>
<dbReference type="PANTHER" id="PTHR12161:SF13">
    <property type="entry name" value="REGULATOR OF VPS4 ACTIVITY IN THE MVB PATHWAY PROTEIN"/>
    <property type="match status" value="1"/>
</dbReference>
<feature type="region of interest" description="Disordered" evidence="2">
    <location>
        <begin position="527"/>
        <end position="565"/>
    </location>
</feature>
<gene>
    <name evidence="3" type="ORF">D0Y65_013054</name>
</gene>
<protein>
    <submittedName>
        <fullName evidence="3">IST1-like protein</fullName>
    </submittedName>
</protein>
<dbReference type="Gene3D" id="1.20.1260.60">
    <property type="entry name" value="Vacuolar protein sorting-associated protein Ist1"/>
    <property type="match status" value="1"/>
</dbReference>
<evidence type="ECO:0000256" key="1">
    <source>
        <dbReference type="ARBA" id="ARBA00005536"/>
    </source>
</evidence>
<feature type="compositionally biased region" description="Low complexity" evidence="2">
    <location>
        <begin position="487"/>
        <end position="498"/>
    </location>
</feature>
<dbReference type="InterPro" id="IPR042277">
    <property type="entry name" value="IST1-like"/>
</dbReference>
<dbReference type="AlphaFoldDB" id="A0A445KSR4"/>